<evidence type="ECO:0000256" key="3">
    <source>
        <dbReference type="ARBA" id="ARBA00022723"/>
    </source>
</evidence>
<dbReference type="InterPro" id="IPR033942">
    <property type="entry name" value="IMPase"/>
</dbReference>
<dbReference type="GO" id="GO:0046872">
    <property type="term" value="F:metal ion binding"/>
    <property type="evidence" value="ECO:0007669"/>
    <property type="project" value="UniProtKB-KW"/>
</dbReference>
<comment type="caution">
    <text evidence="8">The sequence shown here is derived from an EMBL/GenBank/DDBJ whole genome shotgun (WGS) entry which is preliminary data.</text>
</comment>
<dbReference type="PATRIC" id="fig|1429439.4.peg.3149"/>
<dbReference type="CDD" id="cd01639">
    <property type="entry name" value="IMPase"/>
    <property type="match status" value="1"/>
</dbReference>
<dbReference type="FunFam" id="3.30.540.10:FF:000003">
    <property type="entry name" value="Inositol-1-monophosphatase"/>
    <property type="match status" value="1"/>
</dbReference>
<protein>
    <recommendedName>
        <fullName evidence="7">Inositol-1-monophosphatase</fullName>
        <ecNumber evidence="7">3.1.3.25</ecNumber>
    </recommendedName>
</protein>
<comment type="similarity">
    <text evidence="7">Belongs to the inositol monophosphatase superfamily.</text>
</comment>
<dbReference type="PROSITE" id="PS00629">
    <property type="entry name" value="IMP_1"/>
    <property type="match status" value="1"/>
</dbReference>
<keyword evidence="3 6" id="KW-0479">Metal-binding</keyword>
<organism evidence="8 9">
    <name type="scientific">Candidatus Entotheonella gemina</name>
    <dbReference type="NCBI Taxonomy" id="1429439"/>
    <lineage>
        <taxon>Bacteria</taxon>
        <taxon>Pseudomonadati</taxon>
        <taxon>Nitrospinota/Tectimicrobiota group</taxon>
        <taxon>Candidatus Tectimicrobiota</taxon>
        <taxon>Candidatus Entotheonellia</taxon>
        <taxon>Candidatus Entotheonellales</taxon>
        <taxon>Candidatus Entotheonellaceae</taxon>
        <taxon>Candidatus Entotheonella</taxon>
    </lineage>
</organism>
<dbReference type="SUPFAM" id="SSF56655">
    <property type="entry name" value="Carbohydrate phosphatase"/>
    <property type="match status" value="1"/>
</dbReference>
<comment type="cofactor">
    <cofactor evidence="2 6 7">
        <name>Mg(2+)</name>
        <dbReference type="ChEBI" id="CHEBI:18420"/>
    </cofactor>
</comment>
<dbReference type="GO" id="GO:0008934">
    <property type="term" value="F:inositol monophosphate 1-phosphatase activity"/>
    <property type="evidence" value="ECO:0007669"/>
    <property type="project" value="InterPro"/>
</dbReference>
<dbReference type="PANTHER" id="PTHR20854:SF4">
    <property type="entry name" value="INOSITOL-1-MONOPHOSPHATASE-RELATED"/>
    <property type="match status" value="1"/>
</dbReference>
<feature type="binding site" evidence="6">
    <location>
        <position position="88"/>
    </location>
    <ligand>
        <name>Mg(2+)</name>
        <dbReference type="ChEBI" id="CHEBI:18420"/>
        <label>1</label>
        <note>catalytic</note>
    </ligand>
</feature>
<dbReference type="InterPro" id="IPR020583">
    <property type="entry name" value="Inositol_monoP_metal-BS"/>
</dbReference>
<dbReference type="EMBL" id="AZHX01000760">
    <property type="protein sequence ID" value="ETX06209.1"/>
    <property type="molecule type" value="Genomic_DNA"/>
</dbReference>
<evidence type="ECO:0000256" key="2">
    <source>
        <dbReference type="ARBA" id="ARBA00001946"/>
    </source>
</evidence>
<feature type="binding site" evidence="6">
    <location>
        <position position="91"/>
    </location>
    <ligand>
        <name>Mg(2+)</name>
        <dbReference type="ChEBI" id="CHEBI:18420"/>
        <label>1</label>
        <note>catalytic</note>
    </ligand>
</feature>
<dbReference type="GO" id="GO:0006020">
    <property type="term" value="P:inositol metabolic process"/>
    <property type="evidence" value="ECO:0007669"/>
    <property type="project" value="TreeGrafter"/>
</dbReference>
<dbReference type="Pfam" id="PF00459">
    <property type="entry name" value="Inositol_P"/>
    <property type="match status" value="1"/>
</dbReference>
<feature type="binding site" evidence="6">
    <location>
        <position position="72"/>
    </location>
    <ligand>
        <name>Mg(2+)</name>
        <dbReference type="ChEBI" id="CHEBI:18420"/>
        <label>1</label>
        <note>catalytic</note>
    </ligand>
</feature>
<dbReference type="HOGENOM" id="CLU_044118_0_4_7"/>
<dbReference type="InterPro" id="IPR022337">
    <property type="entry name" value="Inositol_monophosphatase_SuhB"/>
</dbReference>
<sequence>MRASETEWTAIFELAVTLAKAAGAELRQRFDRQRTVTLKGDLDPVTDADYAAEDLIRQGIMDAYPSHTILGEEGGLYEQSASIRWIIDPLDGTVNYAHGVPVYAVSIGVADAHEVRVGVVYDPSRDELFTARAGTGQTSCLNGEPIRVSDTAELQRALLTTGFPYDRHLKADNNHREYTALNLTTQGVRRGGSAALDLAYVACGRYDGYWEQGLAPWDVAAGSLLVAGASGRLSTYSGDPHDGFGHQVVASNGHLHEAMLNKITEARKTLPPS</sequence>
<feature type="binding site" evidence="6">
    <location>
        <position position="218"/>
    </location>
    <ligand>
        <name>Mg(2+)</name>
        <dbReference type="ChEBI" id="CHEBI:18420"/>
        <label>1</label>
        <note>catalytic</note>
    </ligand>
</feature>
<feature type="binding site" evidence="6">
    <location>
        <position position="90"/>
    </location>
    <ligand>
        <name>Mg(2+)</name>
        <dbReference type="ChEBI" id="CHEBI:18420"/>
        <label>2</label>
    </ligand>
</feature>
<dbReference type="EC" id="3.1.3.25" evidence="7"/>
<keyword evidence="4 7" id="KW-0378">Hydrolase</keyword>
<evidence type="ECO:0000256" key="7">
    <source>
        <dbReference type="RuleBase" id="RU364068"/>
    </source>
</evidence>
<proteinExistence type="inferred from homology"/>
<dbReference type="PRINTS" id="PR00377">
    <property type="entry name" value="IMPHPHTASES"/>
</dbReference>
<comment type="catalytic activity">
    <reaction evidence="1 7">
        <text>a myo-inositol phosphate + H2O = myo-inositol + phosphate</text>
        <dbReference type="Rhea" id="RHEA:24056"/>
        <dbReference type="ChEBI" id="CHEBI:15377"/>
        <dbReference type="ChEBI" id="CHEBI:17268"/>
        <dbReference type="ChEBI" id="CHEBI:43474"/>
        <dbReference type="ChEBI" id="CHEBI:84139"/>
        <dbReference type="EC" id="3.1.3.25"/>
    </reaction>
</comment>
<name>W4M779_9BACT</name>
<accession>W4M779</accession>
<dbReference type="Gene3D" id="3.40.190.80">
    <property type="match status" value="1"/>
</dbReference>
<evidence type="ECO:0000256" key="6">
    <source>
        <dbReference type="PIRSR" id="PIRSR600760-2"/>
    </source>
</evidence>
<gene>
    <name evidence="8" type="ORF">ETSY2_18565</name>
</gene>
<keyword evidence="9" id="KW-1185">Reference proteome</keyword>
<dbReference type="GO" id="GO:0007165">
    <property type="term" value="P:signal transduction"/>
    <property type="evidence" value="ECO:0007669"/>
    <property type="project" value="TreeGrafter"/>
</dbReference>
<evidence type="ECO:0000256" key="1">
    <source>
        <dbReference type="ARBA" id="ARBA00001033"/>
    </source>
</evidence>
<dbReference type="PANTHER" id="PTHR20854">
    <property type="entry name" value="INOSITOL MONOPHOSPHATASE"/>
    <property type="match status" value="1"/>
</dbReference>
<evidence type="ECO:0000256" key="5">
    <source>
        <dbReference type="ARBA" id="ARBA00022842"/>
    </source>
</evidence>
<evidence type="ECO:0000313" key="8">
    <source>
        <dbReference type="EMBL" id="ETX06209.1"/>
    </source>
</evidence>
<keyword evidence="5 6" id="KW-0460">Magnesium</keyword>
<dbReference type="AlphaFoldDB" id="W4M779"/>
<dbReference type="PRINTS" id="PR01959">
    <property type="entry name" value="SBIMPHPHTASE"/>
</dbReference>
<dbReference type="Proteomes" id="UP000019140">
    <property type="component" value="Unassembled WGS sequence"/>
</dbReference>
<evidence type="ECO:0000256" key="4">
    <source>
        <dbReference type="ARBA" id="ARBA00022801"/>
    </source>
</evidence>
<evidence type="ECO:0000313" key="9">
    <source>
        <dbReference type="Proteomes" id="UP000019140"/>
    </source>
</evidence>
<reference evidence="8 9" key="1">
    <citation type="journal article" date="2014" name="Nature">
        <title>An environmental bacterial taxon with a large and distinct metabolic repertoire.</title>
        <authorList>
            <person name="Wilson M.C."/>
            <person name="Mori T."/>
            <person name="Ruckert C."/>
            <person name="Uria A.R."/>
            <person name="Helf M.J."/>
            <person name="Takada K."/>
            <person name="Gernert C."/>
            <person name="Steffens U.A."/>
            <person name="Heycke N."/>
            <person name="Schmitt S."/>
            <person name="Rinke C."/>
            <person name="Helfrich E.J."/>
            <person name="Brachmann A.O."/>
            <person name="Gurgui C."/>
            <person name="Wakimoto T."/>
            <person name="Kracht M."/>
            <person name="Crusemann M."/>
            <person name="Hentschel U."/>
            <person name="Abe I."/>
            <person name="Matsunaga S."/>
            <person name="Kalinowski J."/>
            <person name="Takeyama H."/>
            <person name="Piel J."/>
        </authorList>
    </citation>
    <scope>NUCLEOTIDE SEQUENCE [LARGE SCALE GENOMIC DNA]</scope>
    <source>
        <strain evidence="9">TSY2</strain>
    </source>
</reference>
<dbReference type="Gene3D" id="3.30.540.10">
    <property type="entry name" value="Fructose-1,6-Bisphosphatase, subunit A, domain 1"/>
    <property type="match status" value="1"/>
</dbReference>
<dbReference type="InterPro" id="IPR000760">
    <property type="entry name" value="Inositol_monophosphatase-like"/>
</dbReference>